<proteinExistence type="predicted"/>
<evidence type="ECO:0000313" key="2">
    <source>
        <dbReference type="EMBL" id="CAF4522909.1"/>
    </source>
</evidence>
<dbReference type="AlphaFoldDB" id="A0A820X0I0"/>
<feature type="region of interest" description="Disordered" evidence="1">
    <location>
        <begin position="1"/>
        <end position="29"/>
    </location>
</feature>
<reference evidence="2" key="1">
    <citation type="submission" date="2021-02" db="EMBL/GenBank/DDBJ databases">
        <authorList>
            <person name="Nowell W R."/>
        </authorList>
    </citation>
    <scope>NUCLEOTIDE SEQUENCE</scope>
</reference>
<evidence type="ECO:0000313" key="3">
    <source>
        <dbReference type="Proteomes" id="UP000663838"/>
    </source>
</evidence>
<accession>A0A820X0I0</accession>
<gene>
    <name evidence="2" type="ORF">TOA249_LOCUS5143</name>
</gene>
<name>A0A820X0I0_9BILA</name>
<organism evidence="2 3">
    <name type="scientific">Rotaria socialis</name>
    <dbReference type="NCBI Taxonomy" id="392032"/>
    <lineage>
        <taxon>Eukaryota</taxon>
        <taxon>Metazoa</taxon>
        <taxon>Spiralia</taxon>
        <taxon>Gnathifera</taxon>
        <taxon>Rotifera</taxon>
        <taxon>Eurotatoria</taxon>
        <taxon>Bdelloidea</taxon>
        <taxon>Philodinida</taxon>
        <taxon>Philodinidae</taxon>
        <taxon>Rotaria</taxon>
    </lineage>
</organism>
<comment type="caution">
    <text evidence="2">The sequence shown here is derived from an EMBL/GenBank/DDBJ whole genome shotgun (WGS) entry which is preliminary data.</text>
</comment>
<evidence type="ECO:0000256" key="1">
    <source>
        <dbReference type="SAM" id="MobiDB-lite"/>
    </source>
</evidence>
<dbReference type="EMBL" id="CAJOBS010000204">
    <property type="protein sequence ID" value="CAF4522909.1"/>
    <property type="molecule type" value="Genomic_DNA"/>
</dbReference>
<protein>
    <submittedName>
        <fullName evidence="2">Uncharacterized protein</fullName>
    </submittedName>
</protein>
<dbReference type="Proteomes" id="UP000663838">
    <property type="component" value="Unassembled WGS sequence"/>
</dbReference>
<sequence>MELNANESPGEDEATAEESSFHDDENDDTVTVEFNDLNEQEEQNTLMDSDIMADLEDDDDNSGVWILEYFSRGGRGGSQFCAHIDLISQKINRDSSADSTSHREGIFLKILLFTY</sequence>